<evidence type="ECO:0000256" key="3">
    <source>
        <dbReference type="ARBA" id="ARBA00023163"/>
    </source>
</evidence>
<dbReference type="InterPro" id="IPR000843">
    <property type="entry name" value="HTH_LacI"/>
</dbReference>
<accession>A0A4R1S285</accession>
<evidence type="ECO:0000256" key="1">
    <source>
        <dbReference type="ARBA" id="ARBA00023015"/>
    </source>
</evidence>
<keyword evidence="3" id="KW-0804">Transcription</keyword>
<keyword evidence="6" id="KW-1185">Reference proteome</keyword>
<evidence type="ECO:0000259" key="4">
    <source>
        <dbReference type="PROSITE" id="PS50932"/>
    </source>
</evidence>
<dbReference type="EMBL" id="SLUN01000005">
    <property type="protein sequence ID" value="TCL73283.1"/>
    <property type="molecule type" value="Genomic_DNA"/>
</dbReference>
<dbReference type="PROSITE" id="PS00356">
    <property type="entry name" value="HTH_LACI_1"/>
    <property type="match status" value="1"/>
</dbReference>
<dbReference type="SUPFAM" id="SSF47413">
    <property type="entry name" value="lambda repressor-like DNA-binding domains"/>
    <property type="match status" value="1"/>
</dbReference>
<dbReference type="InterPro" id="IPR046335">
    <property type="entry name" value="LacI/GalR-like_sensor"/>
</dbReference>
<dbReference type="Gene3D" id="1.10.260.40">
    <property type="entry name" value="lambda repressor-like DNA-binding domains"/>
    <property type="match status" value="1"/>
</dbReference>
<keyword evidence="2" id="KW-0238">DNA-binding</keyword>
<sequence>MSMKIKEIAKLANVSVATVSLVLNNKPGISESTRQKILKISKSLSDSSPHPGFAQISNGSIKFLKIVKHGHVLNRDHNVFIASYIDGLEEEARTHGYNLEVTNFVSEATAEIVKSFGNVSIGGLIVLGTELNEDDIILFKQLEIPVVFIDTIFEHLSFDFVDMDNIEAAYQIVKQFLEFGHREIGFVKSDLNNFTLRERGFRSALSYFNLPLQEKYIFRVDSTFNGAYSDMLQLLNRGIKLPTALFCCNDIVAYGCIKALREKGIQVPNDISIIGFDDIPMSAFMDPPLTTMKVSKRLIGKTAMKLMIEKLANHTGIPSKITIGGELVIRDSVKKLG</sequence>
<dbReference type="GO" id="GO:0003700">
    <property type="term" value="F:DNA-binding transcription factor activity"/>
    <property type="evidence" value="ECO:0007669"/>
    <property type="project" value="TreeGrafter"/>
</dbReference>
<dbReference type="SUPFAM" id="SSF53822">
    <property type="entry name" value="Periplasmic binding protein-like I"/>
    <property type="match status" value="1"/>
</dbReference>
<dbReference type="GO" id="GO:0000976">
    <property type="term" value="F:transcription cis-regulatory region binding"/>
    <property type="evidence" value="ECO:0007669"/>
    <property type="project" value="TreeGrafter"/>
</dbReference>
<gene>
    <name evidence="5" type="ORF">EDC14_1005145</name>
</gene>
<dbReference type="PROSITE" id="PS50932">
    <property type="entry name" value="HTH_LACI_2"/>
    <property type="match status" value="1"/>
</dbReference>
<feature type="domain" description="HTH lacI-type" evidence="4">
    <location>
        <begin position="3"/>
        <end position="44"/>
    </location>
</feature>
<evidence type="ECO:0000256" key="2">
    <source>
        <dbReference type="ARBA" id="ARBA00023125"/>
    </source>
</evidence>
<comment type="caution">
    <text evidence="5">The sequence shown here is derived from an EMBL/GenBank/DDBJ whole genome shotgun (WGS) entry which is preliminary data.</text>
</comment>
<name>A0A4R1S285_HYDET</name>
<dbReference type="PANTHER" id="PTHR30146">
    <property type="entry name" value="LACI-RELATED TRANSCRIPTIONAL REPRESSOR"/>
    <property type="match status" value="1"/>
</dbReference>
<dbReference type="OrthoDB" id="43195at2"/>
<dbReference type="InterPro" id="IPR010982">
    <property type="entry name" value="Lambda_DNA-bd_dom_sf"/>
</dbReference>
<protein>
    <submittedName>
        <fullName evidence="5">LacI family transcriptional regulator</fullName>
    </submittedName>
</protein>
<dbReference type="PANTHER" id="PTHR30146:SF109">
    <property type="entry name" value="HTH-TYPE TRANSCRIPTIONAL REGULATOR GALS"/>
    <property type="match status" value="1"/>
</dbReference>
<keyword evidence="1" id="KW-0805">Transcription regulation</keyword>
<dbReference type="Pfam" id="PF13377">
    <property type="entry name" value="Peripla_BP_3"/>
    <property type="match status" value="1"/>
</dbReference>
<evidence type="ECO:0000313" key="6">
    <source>
        <dbReference type="Proteomes" id="UP000295008"/>
    </source>
</evidence>
<organism evidence="5 6">
    <name type="scientific">Hydrogenispora ethanolica</name>
    <dbReference type="NCBI Taxonomy" id="1082276"/>
    <lineage>
        <taxon>Bacteria</taxon>
        <taxon>Bacillati</taxon>
        <taxon>Bacillota</taxon>
        <taxon>Hydrogenispora</taxon>
    </lineage>
</organism>
<evidence type="ECO:0000313" key="5">
    <source>
        <dbReference type="EMBL" id="TCL73283.1"/>
    </source>
</evidence>
<dbReference type="Proteomes" id="UP000295008">
    <property type="component" value="Unassembled WGS sequence"/>
</dbReference>
<proteinExistence type="predicted"/>
<reference evidence="5 6" key="1">
    <citation type="submission" date="2019-03" db="EMBL/GenBank/DDBJ databases">
        <title>Genomic Encyclopedia of Type Strains, Phase IV (KMG-IV): sequencing the most valuable type-strain genomes for metagenomic binning, comparative biology and taxonomic classification.</title>
        <authorList>
            <person name="Goeker M."/>
        </authorList>
    </citation>
    <scope>NUCLEOTIDE SEQUENCE [LARGE SCALE GENOMIC DNA]</scope>
    <source>
        <strain evidence="5 6">LX-B</strain>
    </source>
</reference>
<dbReference type="Gene3D" id="3.40.50.2300">
    <property type="match status" value="2"/>
</dbReference>
<dbReference type="SMART" id="SM00354">
    <property type="entry name" value="HTH_LACI"/>
    <property type="match status" value="1"/>
</dbReference>
<dbReference type="Pfam" id="PF00356">
    <property type="entry name" value="LacI"/>
    <property type="match status" value="1"/>
</dbReference>
<dbReference type="InterPro" id="IPR028082">
    <property type="entry name" value="Peripla_BP_I"/>
</dbReference>
<dbReference type="AlphaFoldDB" id="A0A4R1S285"/>
<dbReference type="CDD" id="cd01392">
    <property type="entry name" value="HTH_LacI"/>
    <property type="match status" value="1"/>
</dbReference>